<evidence type="ECO:0000313" key="12">
    <source>
        <dbReference type="Proteomes" id="UP000054481"/>
    </source>
</evidence>
<dbReference type="SUPFAM" id="SSF52151">
    <property type="entry name" value="FabD/lysophospholipase-like"/>
    <property type="match status" value="1"/>
</dbReference>
<reference evidence="11 12" key="1">
    <citation type="journal article" date="2014" name="Genome Biol. Evol.">
        <title>Comparative genomics and transcriptomics analyses reveal divergent lifestyle features of nematode endoparasitic fungus Hirsutella minnesotensis.</title>
        <authorList>
            <person name="Lai Y."/>
            <person name="Liu K."/>
            <person name="Zhang X."/>
            <person name="Zhang X."/>
            <person name="Li K."/>
            <person name="Wang N."/>
            <person name="Shu C."/>
            <person name="Wu Y."/>
            <person name="Wang C."/>
            <person name="Bushley K.E."/>
            <person name="Xiang M."/>
            <person name="Liu X."/>
        </authorList>
    </citation>
    <scope>NUCLEOTIDE SEQUENCE [LARGE SCALE GENOMIC DNA]</scope>
    <source>
        <strain evidence="11 12">3608</strain>
    </source>
</reference>
<protein>
    <recommendedName>
        <fullName evidence="2 9">Lysophospholipase</fullName>
        <ecNumber evidence="2 9">3.1.1.5</ecNumber>
    </recommendedName>
</protein>
<dbReference type="FunFam" id="3.40.1090.10:FF:000010">
    <property type="entry name" value="Lysophospholipase"/>
    <property type="match status" value="1"/>
</dbReference>
<sequence length="631" mass="68663">MLKRMFSLIFVAALVVSTQAATAGTLKGNLQHPILESRAVSNAPNKYAPGSVECPETRPAVRRATGLSIQEAAWLKLREKETGPALKEVFSRLKLDDFDAAAHIDDIIVKGGFLPRIGIAVSGGGLRALMNGAGAISAFDNRTVGSNDEGHLGGILQASTYISGLSGGSWVVGSLYVQNFTTVDSIIYATSGFRDSLWQFNDSILEGPNTLSRGQYYRDLQESVKSKRDAGYAKTITDYWGRALSYQLVNASDGGPGYTFSSIADDVEFSNGKAPMPIVVALERPPEELYLSDNATVFEFNPWEMGSYDVGAAAFAPLKYVGSKFVNGVVERGNNCVVGFDNAGFVMGTSSSLFNAAFLHIDKATGVPEFLLRAINETLEQFGEENRDIAAWANPFYKYNIHRNKNANSTILGLVDGGEDFQNIPFHPLTLPERHVDTIFAVDSSADTLSRWPNGTALVATYHRSKSGNSKRNSAFPIIPDQNTFINLGMNKRPAFFGCSDNNVSSPLIVYLPNAPYTFFTNTTTMTLQYTDSDRDQIVRNGYEVVTMGNGTLDPDWPACVGCAMLARSIARTKTATPAKCSDCFARYCWNGTTNSSKPGVYEPVQIMSGSERLHVSCTTIVLCFLVWLLL</sequence>
<gene>
    <name evidence="11" type="ORF">HIM_07850</name>
</gene>
<evidence type="ECO:0000256" key="1">
    <source>
        <dbReference type="ARBA" id="ARBA00008780"/>
    </source>
</evidence>
<dbReference type="AlphaFoldDB" id="A0A0F7ZMX8"/>
<dbReference type="Gene3D" id="3.40.1090.10">
    <property type="entry name" value="Cytosolic phospholipase A2 catalytic domain"/>
    <property type="match status" value="1"/>
</dbReference>
<feature type="domain" description="PLA2c" evidence="10">
    <location>
        <begin position="53"/>
        <end position="595"/>
    </location>
</feature>
<dbReference type="InterPro" id="IPR002642">
    <property type="entry name" value="LysoPLipase_cat_dom"/>
</dbReference>
<keyword evidence="6" id="KW-0325">Glycoprotein</keyword>
<evidence type="ECO:0000256" key="4">
    <source>
        <dbReference type="ARBA" id="ARBA00022963"/>
    </source>
</evidence>
<evidence type="ECO:0000256" key="6">
    <source>
        <dbReference type="ARBA" id="ARBA00023180"/>
    </source>
</evidence>
<feature type="signal peptide" evidence="9">
    <location>
        <begin position="1"/>
        <end position="20"/>
    </location>
</feature>
<proteinExistence type="inferred from homology"/>
<comment type="catalytic activity">
    <reaction evidence="7 9">
        <text>a 1-acyl-sn-glycero-3-phosphocholine + H2O = sn-glycerol 3-phosphocholine + a fatty acid + H(+)</text>
        <dbReference type="Rhea" id="RHEA:15177"/>
        <dbReference type="ChEBI" id="CHEBI:15377"/>
        <dbReference type="ChEBI" id="CHEBI:15378"/>
        <dbReference type="ChEBI" id="CHEBI:16870"/>
        <dbReference type="ChEBI" id="CHEBI:28868"/>
        <dbReference type="ChEBI" id="CHEBI:58168"/>
        <dbReference type="EC" id="3.1.1.5"/>
    </reaction>
</comment>
<evidence type="ECO:0000313" key="11">
    <source>
        <dbReference type="EMBL" id="KJZ72775.1"/>
    </source>
</evidence>
<dbReference type="Proteomes" id="UP000054481">
    <property type="component" value="Unassembled WGS sequence"/>
</dbReference>
<keyword evidence="12" id="KW-1185">Reference proteome</keyword>
<organism evidence="11 12">
    <name type="scientific">Hirsutella minnesotensis 3608</name>
    <dbReference type="NCBI Taxonomy" id="1043627"/>
    <lineage>
        <taxon>Eukaryota</taxon>
        <taxon>Fungi</taxon>
        <taxon>Dikarya</taxon>
        <taxon>Ascomycota</taxon>
        <taxon>Pezizomycotina</taxon>
        <taxon>Sordariomycetes</taxon>
        <taxon>Hypocreomycetidae</taxon>
        <taxon>Hypocreales</taxon>
        <taxon>Ophiocordycipitaceae</taxon>
        <taxon>Hirsutella</taxon>
    </lineage>
</organism>
<evidence type="ECO:0000256" key="9">
    <source>
        <dbReference type="RuleBase" id="RU362103"/>
    </source>
</evidence>
<dbReference type="PROSITE" id="PS51210">
    <property type="entry name" value="PLA2C"/>
    <property type="match status" value="1"/>
</dbReference>
<keyword evidence="9" id="KW-0732">Signal</keyword>
<dbReference type="PANTHER" id="PTHR10728">
    <property type="entry name" value="CYTOSOLIC PHOSPHOLIPASE A2"/>
    <property type="match status" value="1"/>
</dbReference>
<keyword evidence="4 8" id="KW-0442">Lipid degradation</keyword>
<dbReference type="InterPro" id="IPR016035">
    <property type="entry name" value="Acyl_Trfase/lysoPLipase"/>
</dbReference>
<dbReference type="GO" id="GO:0046475">
    <property type="term" value="P:glycerophospholipid catabolic process"/>
    <property type="evidence" value="ECO:0007669"/>
    <property type="project" value="TreeGrafter"/>
</dbReference>
<dbReference type="EMBL" id="KQ030542">
    <property type="protein sequence ID" value="KJZ72775.1"/>
    <property type="molecule type" value="Genomic_DNA"/>
</dbReference>
<dbReference type="GO" id="GO:0005783">
    <property type="term" value="C:endoplasmic reticulum"/>
    <property type="evidence" value="ECO:0007669"/>
    <property type="project" value="TreeGrafter"/>
</dbReference>
<evidence type="ECO:0000259" key="10">
    <source>
        <dbReference type="PROSITE" id="PS51210"/>
    </source>
</evidence>
<dbReference type="GO" id="GO:0005829">
    <property type="term" value="C:cytosol"/>
    <property type="evidence" value="ECO:0007669"/>
    <property type="project" value="TreeGrafter"/>
</dbReference>
<evidence type="ECO:0000256" key="7">
    <source>
        <dbReference type="ARBA" id="ARBA00049531"/>
    </source>
</evidence>
<evidence type="ECO:0000256" key="8">
    <source>
        <dbReference type="PROSITE-ProRule" id="PRU00555"/>
    </source>
</evidence>
<evidence type="ECO:0000256" key="2">
    <source>
        <dbReference type="ARBA" id="ARBA00013274"/>
    </source>
</evidence>
<dbReference type="Pfam" id="PF01735">
    <property type="entry name" value="PLA2_B"/>
    <property type="match status" value="1"/>
</dbReference>
<dbReference type="EC" id="3.1.1.5" evidence="2 9"/>
<keyword evidence="5 8" id="KW-0443">Lipid metabolism</keyword>
<keyword evidence="3 8" id="KW-0378">Hydrolase</keyword>
<dbReference type="GO" id="GO:0004623">
    <property type="term" value="F:phospholipase A2 activity"/>
    <property type="evidence" value="ECO:0007669"/>
    <property type="project" value="TreeGrafter"/>
</dbReference>
<accession>A0A0F7ZMX8</accession>
<dbReference type="OrthoDB" id="4084751at2759"/>
<dbReference type="GO" id="GO:0004622">
    <property type="term" value="F:phosphatidylcholine lysophospholipase activity"/>
    <property type="evidence" value="ECO:0007669"/>
    <property type="project" value="UniProtKB-EC"/>
</dbReference>
<dbReference type="PANTHER" id="PTHR10728:SF62">
    <property type="entry name" value="LYSOPHOSPHOLIPASE"/>
    <property type="match status" value="1"/>
</dbReference>
<feature type="chain" id="PRO_5005117398" description="Lysophospholipase" evidence="9">
    <location>
        <begin position="21"/>
        <end position="631"/>
    </location>
</feature>
<comment type="similarity">
    <text evidence="1 9">Belongs to the lysophospholipase family.</text>
</comment>
<dbReference type="SMART" id="SM00022">
    <property type="entry name" value="PLAc"/>
    <property type="match status" value="1"/>
</dbReference>
<name>A0A0F7ZMX8_9HYPO</name>
<evidence type="ECO:0000256" key="5">
    <source>
        <dbReference type="ARBA" id="ARBA00023098"/>
    </source>
</evidence>
<evidence type="ECO:0000256" key="3">
    <source>
        <dbReference type="ARBA" id="ARBA00022801"/>
    </source>
</evidence>